<dbReference type="EMBL" id="JPGG01000017">
    <property type="protein sequence ID" value="KGC11536.1"/>
    <property type="molecule type" value="Genomic_DNA"/>
</dbReference>
<dbReference type="KEGG" id="bgo:BM43_3965"/>
<dbReference type="Proteomes" id="UP000220629">
    <property type="component" value="Unassembled WGS sequence"/>
</dbReference>
<accession>A0A095F1K2</accession>
<organism evidence="2 4">
    <name type="scientific">Burkholderia gladioli</name>
    <name type="common">Pseudomonas marginata</name>
    <name type="synonym">Phytomonas marginata</name>
    <dbReference type="NCBI Taxonomy" id="28095"/>
    <lineage>
        <taxon>Bacteria</taxon>
        <taxon>Pseudomonadati</taxon>
        <taxon>Pseudomonadota</taxon>
        <taxon>Betaproteobacteria</taxon>
        <taxon>Burkholderiales</taxon>
        <taxon>Burkholderiaceae</taxon>
        <taxon>Burkholderia</taxon>
    </lineage>
</organism>
<reference evidence="1 3" key="1">
    <citation type="submission" date="2014-04" db="EMBL/GenBank/DDBJ databases">
        <authorList>
            <person name="Bishop-Lilly K.A."/>
            <person name="Broomall S.M."/>
            <person name="Chain P.S."/>
            <person name="Chertkov O."/>
            <person name="Coyne S.R."/>
            <person name="Daligault H.E."/>
            <person name="Davenport K.W."/>
            <person name="Erkkila T."/>
            <person name="Frey K.G."/>
            <person name="Gibbons H.S."/>
            <person name="Gu W."/>
            <person name="Jaissle J."/>
            <person name="Johnson S.L."/>
            <person name="Koroleva G.I."/>
            <person name="Ladner J.T."/>
            <person name="Lo C.-C."/>
            <person name="Minogue T.D."/>
            <person name="Munk C."/>
            <person name="Palacios G.F."/>
            <person name="Redden C.L."/>
            <person name="Rosenzweig C.N."/>
            <person name="Scholz M.B."/>
            <person name="Teshima H."/>
            <person name="Xu Y."/>
        </authorList>
    </citation>
    <scope>NUCLEOTIDE SEQUENCE [LARGE SCALE GENOMIC DNA]</scope>
    <source>
        <strain evidence="3">gladioli</strain>
        <strain evidence="1">Gladioli</strain>
    </source>
</reference>
<dbReference type="RefSeq" id="WP_036050718.1">
    <property type="nucleotide sequence ID" value="NZ_CADEVY010000004.1"/>
</dbReference>
<evidence type="ECO:0000313" key="2">
    <source>
        <dbReference type="EMBL" id="PEH37936.1"/>
    </source>
</evidence>
<protein>
    <submittedName>
        <fullName evidence="2">Uncharacterized protein</fullName>
    </submittedName>
</protein>
<dbReference type="AlphaFoldDB" id="A0A095F1K2"/>
<reference evidence="2" key="3">
    <citation type="submission" date="2017-09" db="EMBL/GenBank/DDBJ databases">
        <title>FDA dAtabase for Regulatory Grade micrObial Sequences (FDA-ARGOS): Supporting development and validation of Infectious Disease Dx tests.</title>
        <authorList>
            <person name="Minogue T."/>
            <person name="Wolcott M."/>
            <person name="Wasieloski L."/>
            <person name="Aguilar W."/>
            <person name="Moore D."/>
            <person name="Tallon L.J."/>
            <person name="Sadzewicz L."/>
            <person name="Ott S."/>
            <person name="Zhao X."/>
            <person name="Nagaraj S."/>
            <person name="Vavikolanu K."/>
            <person name="Aluvathingal J."/>
            <person name="Nadendla S."/>
            <person name="Sichtig H."/>
        </authorList>
    </citation>
    <scope>NUCLEOTIDE SEQUENCE</scope>
    <source>
        <strain evidence="2">FDAARGOS_390</strain>
    </source>
</reference>
<reference evidence="4" key="2">
    <citation type="submission" date="2017-09" db="EMBL/GenBank/DDBJ databases">
        <title>FDA dAtabase for Regulatory Grade micrObial Sequences (FDA-ARGOS): Supporting development and validation of Infectious Disease Dx tests.</title>
        <authorList>
            <person name="Minogue T."/>
            <person name="Wolcott M."/>
            <person name="Wasieloski L."/>
            <person name="Aguilar W."/>
            <person name="Moore D."/>
            <person name="Tallon L."/>
            <person name="Sadzewicz L."/>
            <person name="Ott S."/>
            <person name="Zhao X."/>
            <person name="Nagaraj S."/>
            <person name="Vavikolanu K."/>
            <person name="Aluvathingal J."/>
            <person name="Nadendla S."/>
            <person name="Sichtig H."/>
        </authorList>
    </citation>
    <scope>NUCLEOTIDE SEQUENCE [LARGE SCALE GENOMIC DNA]</scope>
    <source>
        <strain evidence="4">FDAARGOS_390</strain>
    </source>
</reference>
<comment type="caution">
    <text evidence="2">The sequence shown here is derived from an EMBL/GenBank/DDBJ whole genome shotgun (WGS) entry which is preliminary data.</text>
</comment>
<gene>
    <name evidence="2" type="ORF">CRM94_26185</name>
    <name evidence="1" type="ORF">DM48_7539</name>
</gene>
<name>A0A095F1K2_BURGA</name>
<sequence>MEYRVSYEHSLASAPNDYIARITSHLVDDVPANIPRALLPEFIADLILKRSPQIGRIRDLRIL</sequence>
<evidence type="ECO:0000313" key="1">
    <source>
        <dbReference type="EMBL" id="KGC11536.1"/>
    </source>
</evidence>
<evidence type="ECO:0000313" key="4">
    <source>
        <dbReference type="Proteomes" id="UP000220629"/>
    </source>
</evidence>
<dbReference type="Proteomes" id="UP000029590">
    <property type="component" value="Unassembled WGS sequence"/>
</dbReference>
<dbReference type="EMBL" id="PDDY01000004">
    <property type="protein sequence ID" value="PEH37936.1"/>
    <property type="molecule type" value="Genomic_DNA"/>
</dbReference>
<evidence type="ECO:0000313" key="3">
    <source>
        <dbReference type="Proteomes" id="UP000029590"/>
    </source>
</evidence>
<proteinExistence type="predicted"/>